<dbReference type="PANTHER" id="PTHR33164:SF99">
    <property type="entry name" value="MARR FAMILY REGULATORY PROTEIN"/>
    <property type="match status" value="1"/>
</dbReference>
<dbReference type="SUPFAM" id="SSF46785">
    <property type="entry name" value="Winged helix' DNA-binding domain"/>
    <property type="match status" value="1"/>
</dbReference>
<dbReference type="InterPro" id="IPR039422">
    <property type="entry name" value="MarR/SlyA-like"/>
</dbReference>
<proteinExistence type="predicted"/>
<dbReference type="PROSITE" id="PS50995">
    <property type="entry name" value="HTH_MARR_2"/>
    <property type="match status" value="1"/>
</dbReference>
<evidence type="ECO:0000313" key="2">
    <source>
        <dbReference type="EMBL" id="MFB9447408.1"/>
    </source>
</evidence>
<dbReference type="PANTHER" id="PTHR33164">
    <property type="entry name" value="TRANSCRIPTIONAL REGULATOR, MARR FAMILY"/>
    <property type="match status" value="1"/>
</dbReference>
<keyword evidence="3" id="KW-1185">Reference proteome</keyword>
<dbReference type="Pfam" id="PF12802">
    <property type="entry name" value="MarR_2"/>
    <property type="match status" value="1"/>
</dbReference>
<protein>
    <submittedName>
        <fullName evidence="2">MarR family winged helix-turn-helix transcriptional regulator</fullName>
    </submittedName>
</protein>
<dbReference type="Proteomes" id="UP001589608">
    <property type="component" value="Unassembled WGS sequence"/>
</dbReference>
<accession>A0ABV5MFJ0</accession>
<evidence type="ECO:0000313" key="3">
    <source>
        <dbReference type="Proteomes" id="UP001589608"/>
    </source>
</evidence>
<dbReference type="RefSeq" id="WP_246656479.1">
    <property type="nucleotide sequence ID" value="NZ_CP061913.1"/>
</dbReference>
<dbReference type="PRINTS" id="PR00598">
    <property type="entry name" value="HTHMARR"/>
</dbReference>
<feature type="domain" description="HTH marR-type" evidence="1">
    <location>
        <begin position="10"/>
        <end position="146"/>
    </location>
</feature>
<evidence type="ECO:0000259" key="1">
    <source>
        <dbReference type="PROSITE" id="PS50995"/>
    </source>
</evidence>
<name>A0ABV5MFJ0_9ACTN</name>
<comment type="caution">
    <text evidence="2">The sequence shown here is derived from an EMBL/GenBank/DDBJ whole genome shotgun (WGS) entry which is preliminary data.</text>
</comment>
<reference evidence="2 3" key="1">
    <citation type="submission" date="2024-09" db="EMBL/GenBank/DDBJ databases">
        <authorList>
            <person name="Sun Q."/>
            <person name="Mori K."/>
        </authorList>
    </citation>
    <scope>NUCLEOTIDE SEQUENCE [LARGE SCALE GENOMIC DNA]</scope>
    <source>
        <strain evidence="2 3">JCM 3307</strain>
    </source>
</reference>
<dbReference type="InterPro" id="IPR000835">
    <property type="entry name" value="HTH_MarR-typ"/>
</dbReference>
<dbReference type="SMART" id="SM00347">
    <property type="entry name" value="HTH_MARR"/>
    <property type="match status" value="1"/>
</dbReference>
<dbReference type="InterPro" id="IPR036390">
    <property type="entry name" value="WH_DNA-bd_sf"/>
</dbReference>
<organism evidence="2 3">
    <name type="scientific">Dactylosporangium vinaceum</name>
    <dbReference type="NCBI Taxonomy" id="53362"/>
    <lineage>
        <taxon>Bacteria</taxon>
        <taxon>Bacillati</taxon>
        <taxon>Actinomycetota</taxon>
        <taxon>Actinomycetes</taxon>
        <taxon>Micromonosporales</taxon>
        <taxon>Micromonosporaceae</taxon>
        <taxon>Dactylosporangium</taxon>
    </lineage>
</organism>
<dbReference type="Gene3D" id="1.10.10.10">
    <property type="entry name" value="Winged helix-like DNA-binding domain superfamily/Winged helix DNA-binding domain"/>
    <property type="match status" value="1"/>
</dbReference>
<dbReference type="InterPro" id="IPR036388">
    <property type="entry name" value="WH-like_DNA-bd_sf"/>
</dbReference>
<sequence length="156" mass="17499">MEPRWLNEQEERAWRGLMAMEDGLTAFIDRRLRTRCGLSHADYQVLAHLSEAAGGRLRSFELGDRLHWEKSRLSQHLTRMQGRGLVARERSEADQRGAVVTITAEGLELISAAARQHVADARDAVIDQLTAAELRTLATITDKVRRRLAALESAGD</sequence>
<dbReference type="EMBL" id="JBHMCA010000053">
    <property type="protein sequence ID" value="MFB9447408.1"/>
    <property type="molecule type" value="Genomic_DNA"/>
</dbReference>
<gene>
    <name evidence="2" type="ORF">ACFFTR_30310</name>
</gene>